<sequence>MIAAVALAVMVQLSPDPEPSPGAPPAILVPPPVAEWPMLPTYPLPRTASIADGVGFVRDEVEAGRCHPQLPPPEDENLQLPVAILVGRAGQVRQIVPRAIGCPSVEQYVVGYLLSLTRTGIESSVSLPAGWYQLTAGYRW</sequence>
<gene>
    <name evidence="1" type="ORF">GCM10022268_28940</name>
</gene>
<evidence type="ECO:0000313" key="1">
    <source>
        <dbReference type="EMBL" id="GAA3718883.1"/>
    </source>
</evidence>
<dbReference type="Proteomes" id="UP001500523">
    <property type="component" value="Unassembled WGS sequence"/>
</dbReference>
<reference evidence="2" key="1">
    <citation type="journal article" date="2019" name="Int. J. Syst. Evol. Microbiol.">
        <title>The Global Catalogue of Microorganisms (GCM) 10K type strain sequencing project: providing services to taxonomists for standard genome sequencing and annotation.</title>
        <authorList>
            <consortium name="The Broad Institute Genomics Platform"/>
            <consortium name="The Broad Institute Genome Sequencing Center for Infectious Disease"/>
            <person name="Wu L."/>
            <person name="Ma J."/>
        </authorList>
    </citation>
    <scope>NUCLEOTIDE SEQUENCE [LARGE SCALE GENOMIC DNA]</scope>
    <source>
        <strain evidence="2">JCM 17498</strain>
    </source>
</reference>
<keyword evidence="2" id="KW-1185">Reference proteome</keyword>
<protein>
    <submittedName>
        <fullName evidence="1">Uncharacterized protein</fullName>
    </submittedName>
</protein>
<evidence type="ECO:0000313" key="2">
    <source>
        <dbReference type="Proteomes" id="UP001500523"/>
    </source>
</evidence>
<proteinExistence type="predicted"/>
<name>A0ABP7EI27_9SPHN</name>
<dbReference type="RefSeq" id="WP_344694116.1">
    <property type="nucleotide sequence ID" value="NZ_BAABBF010000007.1"/>
</dbReference>
<organism evidence="1 2">
    <name type="scientific">Sphingomonas cynarae</name>
    <dbReference type="NCBI Taxonomy" id="930197"/>
    <lineage>
        <taxon>Bacteria</taxon>
        <taxon>Pseudomonadati</taxon>
        <taxon>Pseudomonadota</taxon>
        <taxon>Alphaproteobacteria</taxon>
        <taxon>Sphingomonadales</taxon>
        <taxon>Sphingomonadaceae</taxon>
        <taxon>Sphingomonas</taxon>
    </lineage>
</organism>
<dbReference type="EMBL" id="BAABBF010000007">
    <property type="protein sequence ID" value="GAA3718883.1"/>
    <property type="molecule type" value="Genomic_DNA"/>
</dbReference>
<accession>A0ABP7EI27</accession>
<comment type="caution">
    <text evidence="1">The sequence shown here is derived from an EMBL/GenBank/DDBJ whole genome shotgun (WGS) entry which is preliminary data.</text>
</comment>